<evidence type="ECO:0000313" key="7">
    <source>
        <dbReference type="Proteomes" id="UP000004030"/>
    </source>
</evidence>
<dbReference type="InterPro" id="IPR058163">
    <property type="entry name" value="LysR-type_TF_proteobact-type"/>
</dbReference>
<dbReference type="PRINTS" id="PR00039">
    <property type="entry name" value="HTHLYSR"/>
</dbReference>
<name>G6EGA3_9SPHN</name>
<keyword evidence="3" id="KW-0238">DNA-binding</keyword>
<dbReference type="InterPro" id="IPR036390">
    <property type="entry name" value="WH_DNA-bd_sf"/>
</dbReference>
<dbReference type="PANTHER" id="PTHR30537:SF74">
    <property type="entry name" value="HTH-TYPE TRANSCRIPTIONAL REGULATOR TRPI"/>
    <property type="match status" value="1"/>
</dbReference>
<reference evidence="6 7" key="1">
    <citation type="journal article" date="2012" name="J. Bacteriol.">
        <title>Genome sequence of benzo(a)pyrene-degrading bacterium Novosphingobium pentaromativorans US6-1.</title>
        <authorList>
            <person name="Luo Y.R."/>
            <person name="Kang S.G."/>
            <person name="Kim S.J."/>
            <person name="Kim M.R."/>
            <person name="Li N."/>
            <person name="Lee J.H."/>
            <person name="Kwon K.K."/>
        </authorList>
    </citation>
    <scope>NUCLEOTIDE SEQUENCE [LARGE SCALE GENOMIC DNA]</scope>
    <source>
        <strain evidence="6 7">US6-1</strain>
    </source>
</reference>
<dbReference type="eggNOG" id="COG0583">
    <property type="taxonomic scope" value="Bacteria"/>
</dbReference>
<sequence>MKRLPPLNALRAFEAAGRLRSIRRAAEELNVTPGAVSRQVQSLEIFLGQQMFRRDPREIVLTAEGEQYLATISRCLDEIRDATEYLCGPQVGQVLRIRSYMTFAMRWLIPRIGNFQEMNPDVEIRITTSNDPVDFERESVDAAVRLGDGDWPDLAVERLMDNCLTPVCSPAYLEEHPISCVADLAGKTLLHSTVRAHDWQQWNEKHGNPSIDPFSGFKYASSALAYQASMEGHGIAIAQLGLIQSDLAAGRLVRPLPEVLNMGDFTYYLVYPKNRTRNPSFRKFREWLEAEIASTHATDEK</sequence>
<dbReference type="PATRIC" id="fig|1088721.3.peg.3330"/>
<dbReference type="EMBL" id="AGFM01000054">
    <property type="protein sequence ID" value="EHJ59792.1"/>
    <property type="molecule type" value="Genomic_DNA"/>
</dbReference>
<dbReference type="SUPFAM" id="SSF53850">
    <property type="entry name" value="Periplasmic binding protein-like II"/>
    <property type="match status" value="1"/>
</dbReference>
<evidence type="ECO:0000259" key="5">
    <source>
        <dbReference type="PROSITE" id="PS50931"/>
    </source>
</evidence>
<comment type="caution">
    <text evidence="6">The sequence shown here is derived from an EMBL/GenBank/DDBJ whole genome shotgun (WGS) entry which is preliminary data.</text>
</comment>
<dbReference type="Pfam" id="PF00126">
    <property type="entry name" value="HTH_1"/>
    <property type="match status" value="1"/>
</dbReference>
<dbReference type="InterPro" id="IPR005119">
    <property type="entry name" value="LysR_subst-bd"/>
</dbReference>
<dbReference type="AlphaFoldDB" id="G6EGA3"/>
<dbReference type="Proteomes" id="UP000004030">
    <property type="component" value="Unassembled WGS sequence"/>
</dbReference>
<dbReference type="OrthoDB" id="9813056at2"/>
<dbReference type="GO" id="GO:0006351">
    <property type="term" value="P:DNA-templated transcription"/>
    <property type="evidence" value="ECO:0007669"/>
    <property type="project" value="TreeGrafter"/>
</dbReference>
<protein>
    <submittedName>
        <fullName evidence="6">Transcriptional regulator, LysR family</fullName>
    </submittedName>
</protein>
<proteinExistence type="inferred from homology"/>
<dbReference type="GO" id="GO:0003700">
    <property type="term" value="F:DNA-binding transcription factor activity"/>
    <property type="evidence" value="ECO:0007669"/>
    <property type="project" value="InterPro"/>
</dbReference>
<accession>G6EGA3</accession>
<dbReference type="Gene3D" id="1.10.10.10">
    <property type="entry name" value="Winged helix-like DNA-binding domain superfamily/Winged helix DNA-binding domain"/>
    <property type="match status" value="1"/>
</dbReference>
<keyword evidence="2" id="KW-0805">Transcription regulation</keyword>
<dbReference type="FunFam" id="3.40.190.10:FF:000017">
    <property type="entry name" value="Glycine cleavage system transcriptional activator"/>
    <property type="match status" value="1"/>
</dbReference>
<dbReference type="Pfam" id="PF03466">
    <property type="entry name" value="LysR_substrate"/>
    <property type="match status" value="1"/>
</dbReference>
<evidence type="ECO:0000256" key="3">
    <source>
        <dbReference type="ARBA" id="ARBA00023125"/>
    </source>
</evidence>
<evidence type="ECO:0000256" key="4">
    <source>
        <dbReference type="ARBA" id="ARBA00023163"/>
    </source>
</evidence>
<dbReference type="RefSeq" id="WP_007014282.1">
    <property type="nucleotide sequence ID" value="NZ_AGFM01000054.1"/>
</dbReference>
<evidence type="ECO:0000313" key="6">
    <source>
        <dbReference type="EMBL" id="EHJ59792.1"/>
    </source>
</evidence>
<evidence type="ECO:0000256" key="1">
    <source>
        <dbReference type="ARBA" id="ARBA00009437"/>
    </source>
</evidence>
<evidence type="ECO:0000256" key="2">
    <source>
        <dbReference type="ARBA" id="ARBA00023015"/>
    </source>
</evidence>
<dbReference type="CDD" id="cd08432">
    <property type="entry name" value="PBP2_GcdR_TrpI_HvrB_AmpR_like"/>
    <property type="match status" value="1"/>
</dbReference>
<dbReference type="PROSITE" id="PS50931">
    <property type="entry name" value="HTH_LYSR"/>
    <property type="match status" value="1"/>
</dbReference>
<keyword evidence="4" id="KW-0804">Transcription</keyword>
<dbReference type="PANTHER" id="PTHR30537">
    <property type="entry name" value="HTH-TYPE TRANSCRIPTIONAL REGULATOR"/>
    <property type="match status" value="1"/>
</dbReference>
<organism evidence="6 7">
    <name type="scientific">Novosphingobium pentaromativorans US6-1</name>
    <dbReference type="NCBI Taxonomy" id="1088721"/>
    <lineage>
        <taxon>Bacteria</taxon>
        <taxon>Pseudomonadati</taxon>
        <taxon>Pseudomonadota</taxon>
        <taxon>Alphaproteobacteria</taxon>
        <taxon>Sphingomonadales</taxon>
        <taxon>Sphingomonadaceae</taxon>
        <taxon>Novosphingobium</taxon>
    </lineage>
</organism>
<gene>
    <name evidence="6" type="ORF">NSU_3374</name>
</gene>
<dbReference type="InterPro" id="IPR036388">
    <property type="entry name" value="WH-like_DNA-bd_sf"/>
</dbReference>
<dbReference type="KEGG" id="npn:JI59_22105"/>
<comment type="similarity">
    <text evidence="1">Belongs to the LysR transcriptional regulatory family.</text>
</comment>
<dbReference type="Gene3D" id="3.40.190.10">
    <property type="entry name" value="Periplasmic binding protein-like II"/>
    <property type="match status" value="2"/>
</dbReference>
<keyword evidence="7" id="KW-1185">Reference proteome</keyword>
<dbReference type="FunFam" id="1.10.10.10:FF:000038">
    <property type="entry name" value="Glycine cleavage system transcriptional activator"/>
    <property type="match status" value="1"/>
</dbReference>
<dbReference type="NCBIfam" id="NF008352">
    <property type="entry name" value="PRK11139.1"/>
    <property type="match status" value="1"/>
</dbReference>
<dbReference type="SUPFAM" id="SSF46785">
    <property type="entry name" value="Winged helix' DNA-binding domain"/>
    <property type="match status" value="1"/>
</dbReference>
<dbReference type="InterPro" id="IPR000847">
    <property type="entry name" value="LysR_HTH_N"/>
</dbReference>
<feature type="domain" description="HTH lysR-type" evidence="5">
    <location>
        <begin position="5"/>
        <end position="62"/>
    </location>
</feature>
<dbReference type="GO" id="GO:0043565">
    <property type="term" value="F:sequence-specific DNA binding"/>
    <property type="evidence" value="ECO:0007669"/>
    <property type="project" value="TreeGrafter"/>
</dbReference>